<dbReference type="EMBL" id="JAAGOA010000025">
    <property type="protein sequence ID" value="NEE03758.1"/>
    <property type="molecule type" value="Genomic_DNA"/>
</dbReference>
<gene>
    <name evidence="1" type="ORF">G1H10_26675</name>
</gene>
<name>A0A6L9SGQ0_9ACTN</name>
<organism evidence="1 2">
    <name type="scientific">Phytoactinopolyspora halotolerans</name>
    <dbReference type="NCBI Taxonomy" id="1981512"/>
    <lineage>
        <taxon>Bacteria</taxon>
        <taxon>Bacillati</taxon>
        <taxon>Actinomycetota</taxon>
        <taxon>Actinomycetes</taxon>
        <taxon>Jiangellales</taxon>
        <taxon>Jiangellaceae</taxon>
        <taxon>Phytoactinopolyspora</taxon>
    </lineage>
</organism>
<dbReference type="RefSeq" id="WP_163743700.1">
    <property type="nucleotide sequence ID" value="NZ_JAAGOA010000025.1"/>
</dbReference>
<evidence type="ECO:0000313" key="1">
    <source>
        <dbReference type="EMBL" id="NEE03758.1"/>
    </source>
</evidence>
<sequence length="67" mass="7377">MTDLIDAWPLEGPDDPASVDDELELRGFRRIGEWAPTLLGPSLGADEHVYPRAVVVESEDDDPSELT</sequence>
<dbReference type="AlphaFoldDB" id="A0A6L9SGQ0"/>
<comment type="caution">
    <text evidence="1">The sequence shown here is derived from an EMBL/GenBank/DDBJ whole genome shotgun (WGS) entry which is preliminary data.</text>
</comment>
<dbReference type="Proteomes" id="UP000475214">
    <property type="component" value="Unassembled WGS sequence"/>
</dbReference>
<accession>A0A6L9SGQ0</accession>
<protein>
    <submittedName>
        <fullName evidence="1">Uncharacterized protein</fullName>
    </submittedName>
</protein>
<proteinExistence type="predicted"/>
<keyword evidence="2" id="KW-1185">Reference proteome</keyword>
<reference evidence="1 2" key="1">
    <citation type="submission" date="2020-02" db="EMBL/GenBank/DDBJ databases">
        <authorList>
            <person name="Li X.-J."/>
            <person name="Han X.-M."/>
        </authorList>
    </citation>
    <scope>NUCLEOTIDE SEQUENCE [LARGE SCALE GENOMIC DNA]</scope>
    <source>
        <strain evidence="1 2">CCTCC AB 2017055</strain>
    </source>
</reference>
<evidence type="ECO:0000313" key="2">
    <source>
        <dbReference type="Proteomes" id="UP000475214"/>
    </source>
</evidence>